<dbReference type="Gene3D" id="3.30.310.100">
    <property type="entry name" value="YugN-like"/>
    <property type="match status" value="1"/>
</dbReference>
<dbReference type="InterPro" id="IPR036491">
    <property type="entry name" value="YugN-like_sf"/>
</dbReference>
<evidence type="ECO:0000313" key="2">
    <source>
        <dbReference type="Proteomes" id="UP000244240"/>
    </source>
</evidence>
<gene>
    <name evidence="1" type="ORF">C8P63_11764</name>
</gene>
<dbReference type="Proteomes" id="UP000244240">
    <property type="component" value="Unassembled WGS sequence"/>
</dbReference>
<sequence>MAFEDTGLKGIQKPFGEVERIMNEAGFVRGGAWDYSKANFDKKLSGEERDYYLRIRVYAVQGRLEDPKATVELENPVFLRHIFPHGLEEESEIPGEFKEEIDRALQQVKENLSK</sequence>
<dbReference type="RefSeq" id="WP_108024655.1">
    <property type="nucleotide sequence ID" value="NZ_QBKR01000017.1"/>
</dbReference>
<accession>A0A2T6BQJ9</accession>
<dbReference type="AlphaFoldDB" id="A0A2T6BQJ9"/>
<comment type="caution">
    <text evidence="1">The sequence shown here is derived from an EMBL/GenBank/DDBJ whole genome shotgun (WGS) entry which is preliminary data.</text>
</comment>
<keyword evidence="2" id="KW-1185">Reference proteome</keyword>
<evidence type="ECO:0000313" key="1">
    <source>
        <dbReference type="EMBL" id="PTX58316.1"/>
    </source>
</evidence>
<dbReference type="EMBL" id="QBKR01000017">
    <property type="protein sequence ID" value="PTX58316.1"/>
    <property type="molecule type" value="Genomic_DNA"/>
</dbReference>
<dbReference type="OrthoDB" id="2679642at2"/>
<proteinExistence type="predicted"/>
<dbReference type="Pfam" id="PF08868">
    <property type="entry name" value="YugN"/>
    <property type="match status" value="1"/>
</dbReference>
<organism evidence="1 2">
    <name type="scientific">Melghirimyces profundicolus</name>
    <dbReference type="NCBI Taxonomy" id="1242148"/>
    <lineage>
        <taxon>Bacteria</taxon>
        <taxon>Bacillati</taxon>
        <taxon>Bacillota</taxon>
        <taxon>Bacilli</taxon>
        <taxon>Bacillales</taxon>
        <taxon>Thermoactinomycetaceae</taxon>
        <taxon>Melghirimyces</taxon>
    </lineage>
</organism>
<dbReference type="InterPro" id="IPR014967">
    <property type="entry name" value="Uncharacterised_YugN-like"/>
</dbReference>
<dbReference type="SUPFAM" id="SSF160755">
    <property type="entry name" value="YugN-like"/>
    <property type="match status" value="1"/>
</dbReference>
<name>A0A2T6BQJ9_9BACL</name>
<reference evidence="1 2" key="1">
    <citation type="submission" date="2018-04" db="EMBL/GenBank/DDBJ databases">
        <title>Genomic Encyclopedia of Archaeal and Bacterial Type Strains, Phase II (KMG-II): from individual species to whole genera.</title>
        <authorList>
            <person name="Goeker M."/>
        </authorList>
    </citation>
    <scope>NUCLEOTIDE SEQUENCE [LARGE SCALE GENOMIC DNA]</scope>
    <source>
        <strain evidence="1 2">DSM 45787</strain>
    </source>
</reference>
<protein>
    <submittedName>
        <fullName evidence="1">YugN-like protein</fullName>
    </submittedName>
</protein>